<sequence>MDSNQLFFTAFRDGYLRSLITDQVIGGGLISITLSYLNINHKHLYLLDRDTTLVRLNINQLSQLDEYLDHPHRELINSLYIEIEDPSKIQARVFPSSVREIKLCCTKDESESQGELDVAFIPSSVSKIDLFNVHGSIKGCFSDSVTEITIGSTYTKQSDLVDSILANLPSKLEALTLFENYPIQGTCPLPETCTRLFYTGSVILLSKFQPSGKEFQHFGFGMVQTYEEFSILSGNSWIKDIGIKSLNVPLSVSCIPSSIRSIDFQDEYNLPLVPGIFPESLQDLVLETDQPLGPGVLPMKLSQLVLSTIMPIAMNVLPPNLTILSLNGFNEPLSPNVLPSSLVDLHCNSYKHPLEVGVLPSGLKTLGLSRYDSPLSPNVLPCSLKELNLFSFQQSLGPNIIPSSTTKLTLNSFNQPLVKDALPKSLIELNLPNFNKPLDSSDVLPSTLEILRLDSYSKPFPTPVSALESLKELNIASLNKSTLALIPGNIKNLSLGYKTCDDGLSLPSTLTVLNLVSRGIKTKIGKGFIPSSVKSLRMFSSNIQEGSIPEGVGYLKMQDPKLEPGYLPQSLNYLEVYINSGTIKAQDFIVKYKDILPSSLSLEIEGILYCNNL</sequence>
<gene>
    <name evidence="2" type="ORF">CYY_001598</name>
</gene>
<name>A0A8J4Q1I9_9MYCE</name>
<accession>A0A8J4Q1I9</accession>
<evidence type="ECO:0008006" key="4">
    <source>
        <dbReference type="Google" id="ProtNLM"/>
    </source>
</evidence>
<evidence type="ECO:0000313" key="3">
    <source>
        <dbReference type="Proteomes" id="UP000695562"/>
    </source>
</evidence>
<dbReference type="Proteomes" id="UP000695562">
    <property type="component" value="Unassembled WGS sequence"/>
</dbReference>
<dbReference type="Pfam" id="PF05725">
    <property type="entry name" value="FNIP"/>
    <property type="match status" value="4"/>
</dbReference>
<protein>
    <recommendedName>
        <fullName evidence="4">FNIP repeat-containing protein</fullName>
    </recommendedName>
</protein>
<dbReference type="OrthoDB" id="29321at2759"/>
<keyword evidence="3" id="KW-1185">Reference proteome</keyword>
<dbReference type="PANTHER" id="PTHR32134">
    <property type="entry name" value="FNIP REPEAT-CONTAINING PROTEIN"/>
    <property type="match status" value="1"/>
</dbReference>
<dbReference type="EMBL" id="AJWJ01000039">
    <property type="protein sequence ID" value="KAF2077089.1"/>
    <property type="molecule type" value="Genomic_DNA"/>
</dbReference>
<dbReference type="InterPro" id="IPR008615">
    <property type="entry name" value="FNIP"/>
</dbReference>
<comment type="caution">
    <text evidence="2">The sequence shown here is derived from an EMBL/GenBank/DDBJ whole genome shotgun (WGS) entry which is preliminary data.</text>
</comment>
<dbReference type="InterPro" id="IPR051251">
    <property type="entry name" value="STK_FNIP-Repeat"/>
</dbReference>
<dbReference type="PANTHER" id="PTHR32134:SF92">
    <property type="entry name" value="FNIP REPEAT-CONTAINING PROTEIN"/>
    <property type="match status" value="1"/>
</dbReference>
<keyword evidence="1" id="KW-0677">Repeat</keyword>
<dbReference type="AlphaFoldDB" id="A0A8J4Q1I9"/>
<proteinExistence type="predicted"/>
<evidence type="ECO:0000313" key="2">
    <source>
        <dbReference type="EMBL" id="KAF2077089.1"/>
    </source>
</evidence>
<reference evidence="2" key="1">
    <citation type="submission" date="2020-01" db="EMBL/GenBank/DDBJ databases">
        <title>Development of genomics and gene disruption for Polysphondylium violaceum indicates a role for the polyketide synthase stlB in stalk morphogenesis.</title>
        <authorList>
            <person name="Narita B."/>
            <person name="Kawabe Y."/>
            <person name="Kin K."/>
            <person name="Saito T."/>
            <person name="Gibbs R."/>
            <person name="Kuspa A."/>
            <person name="Muzny D."/>
            <person name="Queller D."/>
            <person name="Richards S."/>
            <person name="Strassman J."/>
            <person name="Sucgang R."/>
            <person name="Worley K."/>
            <person name="Schaap P."/>
        </authorList>
    </citation>
    <scope>NUCLEOTIDE SEQUENCE</scope>
    <source>
        <strain evidence="2">QSvi11</strain>
    </source>
</reference>
<evidence type="ECO:0000256" key="1">
    <source>
        <dbReference type="ARBA" id="ARBA00022737"/>
    </source>
</evidence>
<organism evidence="2 3">
    <name type="scientific">Polysphondylium violaceum</name>
    <dbReference type="NCBI Taxonomy" id="133409"/>
    <lineage>
        <taxon>Eukaryota</taxon>
        <taxon>Amoebozoa</taxon>
        <taxon>Evosea</taxon>
        <taxon>Eumycetozoa</taxon>
        <taxon>Dictyostelia</taxon>
        <taxon>Dictyosteliales</taxon>
        <taxon>Dictyosteliaceae</taxon>
        <taxon>Polysphondylium</taxon>
    </lineage>
</organism>